<dbReference type="GO" id="GO:0006355">
    <property type="term" value="P:regulation of DNA-templated transcription"/>
    <property type="evidence" value="ECO:0007669"/>
    <property type="project" value="InterPro"/>
</dbReference>
<dbReference type="InterPro" id="IPR010985">
    <property type="entry name" value="Ribbon_hlx_hlx"/>
</dbReference>
<name>A0A2T1C6X9_9CYAN</name>
<dbReference type="EMBL" id="PVWJ01000019">
    <property type="protein sequence ID" value="PSB04035.1"/>
    <property type="molecule type" value="Genomic_DNA"/>
</dbReference>
<evidence type="ECO:0000259" key="1">
    <source>
        <dbReference type="Pfam" id="PF01402"/>
    </source>
</evidence>
<accession>A0A2T1C6X9</accession>
<reference evidence="2 3" key="2">
    <citation type="submission" date="2018-03" db="EMBL/GenBank/DDBJ databases">
        <title>The ancient ancestry and fast evolution of plastids.</title>
        <authorList>
            <person name="Moore K.R."/>
            <person name="Magnabosco C."/>
            <person name="Momper L."/>
            <person name="Gold D.A."/>
            <person name="Bosak T."/>
            <person name="Fournier G.P."/>
        </authorList>
    </citation>
    <scope>NUCLEOTIDE SEQUENCE [LARGE SCALE GENOMIC DNA]</scope>
    <source>
        <strain evidence="2 3">CCAP 1448/3</strain>
    </source>
</reference>
<reference evidence="2 3" key="1">
    <citation type="submission" date="2018-02" db="EMBL/GenBank/DDBJ databases">
        <authorList>
            <person name="Cohen D.B."/>
            <person name="Kent A.D."/>
        </authorList>
    </citation>
    <scope>NUCLEOTIDE SEQUENCE [LARGE SCALE GENOMIC DNA]</scope>
    <source>
        <strain evidence="2 3">CCAP 1448/3</strain>
    </source>
</reference>
<feature type="domain" description="Ribbon-helix-helix protein CopG" evidence="1">
    <location>
        <begin position="11"/>
        <end position="44"/>
    </location>
</feature>
<dbReference type="AlphaFoldDB" id="A0A2T1C6X9"/>
<dbReference type="Proteomes" id="UP000238762">
    <property type="component" value="Unassembled WGS sequence"/>
</dbReference>
<evidence type="ECO:0000313" key="3">
    <source>
        <dbReference type="Proteomes" id="UP000238762"/>
    </source>
</evidence>
<sequence length="75" mass="8474">MAKKETVDKVKLSLEIPVEINERLEQMAKELGSTKSDVLRRALALTEAAHQARKQNKIVGVLNQDMQLEKEFIGI</sequence>
<organism evidence="2 3">
    <name type="scientific">Merismopedia glauca CCAP 1448/3</name>
    <dbReference type="NCBI Taxonomy" id="1296344"/>
    <lineage>
        <taxon>Bacteria</taxon>
        <taxon>Bacillati</taxon>
        <taxon>Cyanobacteriota</taxon>
        <taxon>Cyanophyceae</taxon>
        <taxon>Synechococcales</taxon>
        <taxon>Merismopediaceae</taxon>
        <taxon>Merismopedia</taxon>
    </lineage>
</organism>
<comment type="caution">
    <text evidence="2">The sequence shown here is derived from an EMBL/GenBank/DDBJ whole genome shotgun (WGS) entry which is preliminary data.</text>
</comment>
<dbReference type="InterPro" id="IPR002145">
    <property type="entry name" value="CopG"/>
</dbReference>
<protein>
    <recommendedName>
        <fullName evidence="1">Ribbon-helix-helix protein CopG domain-containing protein</fullName>
    </recommendedName>
</protein>
<proteinExistence type="predicted"/>
<keyword evidence="3" id="KW-1185">Reference proteome</keyword>
<dbReference type="Pfam" id="PF01402">
    <property type="entry name" value="RHH_1"/>
    <property type="match status" value="1"/>
</dbReference>
<evidence type="ECO:0000313" key="2">
    <source>
        <dbReference type="EMBL" id="PSB04035.1"/>
    </source>
</evidence>
<gene>
    <name evidence="2" type="ORF">C7B64_05730</name>
</gene>
<dbReference type="RefSeq" id="WP_106287694.1">
    <property type="nucleotide sequence ID" value="NZ_CAWNTC010000220.1"/>
</dbReference>
<dbReference type="SUPFAM" id="SSF47598">
    <property type="entry name" value="Ribbon-helix-helix"/>
    <property type="match status" value="1"/>
</dbReference>